<reference evidence="1" key="1">
    <citation type="submission" date="2019-03" db="EMBL/GenBank/DDBJ databases">
        <title>Single cell metagenomics reveals metabolic interactions within the superorganism composed of flagellate Streblomastix strix and complex community of Bacteroidetes bacteria on its surface.</title>
        <authorList>
            <person name="Treitli S.C."/>
            <person name="Kolisko M."/>
            <person name="Husnik F."/>
            <person name="Keeling P."/>
            <person name="Hampl V."/>
        </authorList>
    </citation>
    <scope>NUCLEOTIDE SEQUENCE</scope>
    <source>
        <strain evidence="1">STM</strain>
    </source>
</reference>
<comment type="caution">
    <text evidence="1">The sequence shown here is derived from an EMBL/GenBank/DDBJ whole genome shotgun (WGS) entry which is preliminary data.</text>
</comment>
<dbReference type="AlphaFoldDB" id="A0A5J4SGG9"/>
<accession>A0A5J4SGG9</accession>
<sequence length="730" mass="78009">MRKSVIFLKSLMGGLAFVFFGTACDSTSDDPQPYLRIDEANKAITLTAIEGDSKVIPVETNTSEWTVSVSDEGNGKDWLFVGKENESIVISTLKKNESSAGRSTQVIVNVKNVSEQVVINITQLGNGPVLQLKEERPVILQKNQGDNFVNIITNIPEGEWNVEKNDQNANWLRVEKVSNNQLQLSVEENTGRLRSVEITLTSNLIPIDQQQKFTVMQEGAIVPVLQTDITGKAFGASGGRVIVAVTATNISEEEWNFVLSDQSAGWIQIEKISNQLAITIDKNLGSARAVEVILTSPYIIPTQQPKILITQAASEVGTNFLITGYENQTITVTFTNETTSLLILDDTGYGTLPLSSGSPRTIKTIRAEGGDAIKIGRKESATENIVLSIGRFNAIEWRTKNNDGLTPLINTAAELLNRFSYIRPEDKEGTITYLFESDIDLMDEKLTASLSGTLTQSIDGNHHTIYGVNVELNFTGMSGRSGGFLAGSFGGVLRDLHIAEGGKILVIGNTDVGFANGVGAFVGVLSGKIIGCSNAATVTGNLSVGGICGLLYDDAAEVIACANYGNVTSETLGAGGICYSLTYGAIKACYNTGTIRTETSEDGQTNGGITGRFLYGTTISACYNTGTISHKADVVRSIGAINGTNSSNASRGENTMKDCFYSGNSYTTAGNSSDYTNGSGAQVFSSSAWPTNNTGKNWGIGSPQEDGSGGTYWSSIGNSPSLYPKLYWEK</sequence>
<dbReference type="Gene3D" id="2.160.20.110">
    <property type="match status" value="1"/>
</dbReference>
<dbReference type="PROSITE" id="PS51257">
    <property type="entry name" value="PROKAR_LIPOPROTEIN"/>
    <property type="match status" value="1"/>
</dbReference>
<evidence type="ECO:0000313" key="1">
    <source>
        <dbReference type="EMBL" id="KAA6345137.1"/>
    </source>
</evidence>
<dbReference type="EMBL" id="SNRY01000184">
    <property type="protein sequence ID" value="KAA6345137.1"/>
    <property type="molecule type" value="Genomic_DNA"/>
</dbReference>
<protein>
    <submittedName>
        <fullName evidence="1">Uncharacterized protein</fullName>
    </submittedName>
</protein>
<proteinExistence type="predicted"/>
<name>A0A5J4SGG9_9ZZZZ</name>
<gene>
    <name evidence="1" type="ORF">EZS27_007286</name>
</gene>
<organism evidence="1">
    <name type="scientific">termite gut metagenome</name>
    <dbReference type="NCBI Taxonomy" id="433724"/>
    <lineage>
        <taxon>unclassified sequences</taxon>
        <taxon>metagenomes</taxon>
        <taxon>organismal metagenomes</taxon>
    </lineage>
</organism>